<dbReference type="Proteomes" id="UP000006087">
    <property type="component" value="Unassembled WGS sequence"/>
</dbReference>
<evidence type="ECO:0000313" key="1">
    <source>
        <dbReference type="EMBL" id="EKB22490.1"/>
    </source>
</evidence>
<sequence length="35" mass="3907">MMKLACQLNDILPGSMDVCALLDSQSIQLEVEIKR</sequence>
<name>K1ITP7_AERVE</name>
<dbReference type="EMBL" id="AGWU01000010">
    <property type="protein sequence ID" value="EKB22490.1"/>
    <property type="molecule type" value="Genomic_DNA"/>
</dbReference>
<protein>
    <submittedName>
        <fullName evidence="1">Uncharacterized protein</fullName>
    </submittedName>
</protein>
<evidence type="ECO:0000313" key="2">
    <source>
        <dbReference type="Proteomes" id="UP000006087"/>
    </source>
</evidence>
<gene>
    <name evidence="1" type="ORF">HMPREF1168_00990</name>
</gene>
<organism evidence="1 2">
    <name type="scientific">Aeromonas veronii AMC34</name>
    <dbReference type="NCBI Taxonomy" id="1073383"/>
    <lineage>
        <taxon>Bacteria</taxon>
        <taxon>Pseudomonadati</taxon>
        <taxon>Pseudomonadota</taxon>
        <taxon>Gammaproteobacteria</taxon>
        <taxon>Aeromonadales</taxon>
        <taxon>Aeromonadaceae</taxon>
        <taxon>Aeromonas</taxon>
    </lineage>
</organism>
<comment type="caution">
    <text evidence="1">The sequence shown here is derived from an EMBL/GenBank/DDBJ whole genome shotgun (WGS) entry which is preliminary data.</text>
</comment>
<reference evidence="1 2" key="1">
    <citation type="submission" date="2012-06" db="EMBL/GenBank/DDBJ databases">
        <title>The Genome Sequence of Aeromonas veronii AMC34.</title>
        <authorList>
            <consortium name="The Broad Institute Genome Sequencing Platform"/>
            <person name="Earl A."/>
            <person name="Ward D."/>
            <person name="Feldgarden M."/>
            <person name="Gevers D."/>
            <person name="Graf J."/>
            <person name="Tomasi A."/>
            <person name="Horneman A."/>
            <person name="Walker B."/>
            <person name="Young S.K."/>
            <person name="Zeng Q."/>
            <person name="Gargeya S."/>
            <person name="Fitzgerald M."/>
            <person name="Haas B."/>
            <person name="Abouelleil A."/>
            <person name="Alvarado L."/>
            <person name="Arachchi H.M."/>
            <person name="Berlin A.M."/>
            <person name="Chapman S.B."/>
            <person name="Goldberg J."/>
            <person name="Griggs A."/>
            <person name="Gujja S."/>
            <person name="Hansen M."/>
            <person name="Howarth C."/>
            <person name="Imamovic A."/>
            <person name="Larimer J."/>
            <person name="McCowan C."/>
            <person name="Montmayeur A."/>
            <person name="Murphy C."/>
            <person name="Neiman D."/>
            <person name="Pearson M."/>
            <person name="Priest M."/>
            <person name="Roberts A."/>
            <person name="Saif S."/>
            <person name="Shea T."/>
            <person name="Sisk P."/>
            <person name="Sykes S."/>
            <person name="Wortman J."/>
            <person name="Nusbaum C."/>
            <person name="Birren B."/>
        </authorList>
    </citation>
    <scope>NUCLEOTIDE SEQUENCE [LARGE SCALE GENOMIC DNA]</scope>
    <source>
        <strain evidence="1 2">AMC34</strain>
    </source>
</reference>
<dbReference type="HOGENOM" id="CLU_220405_0_0_6"/>
<accession>K1ITP7</accession>
<proteinExistence type="predicted"/>
<dbReference type="AlphaFoldDB" id="K1ITP7"/>